<dbReference type="AlphaFoldDB" id="A0A4U1L305"/>
<proteinExistence type="predicted"/>
<organism evidence="2 3">
    <name type="scientific">Sphingomonas baiyangensis</name>
    <dbReference type="NCBI Taxonomy" id="2572576"/>
    <lineage>
        <taxon>Bacteria</taxon>
        <taxon>Pseudomonadati</taxon>
        <taxon>Pseudomonadota</taxon>
        <taxon>Alphaproteobacteria</taxon>
        <taxon>Sphingomonadales</taxon>
        <taxon>Sphingomonadaceae</taxon>
        <taxon>Sphingomonas</taxon>
    </lineage>
</organism>
<gene>
    <name evidence="2" type="ORF">FBR43_06400</name>
</gene>
<sequence length="152" mass="16598">MEVRDMQHAYLSFERLIREHRAIAELATVLRATIADDAAPDVMCAALEALSDQLVSHLATEDADIYPQLMLSADEGAAAAAREAIAAFETLAADWRDYAAHWTSGAIEADCEGFAEATAAILDRLDARVRSENELLYPMALRAAHIRLRDAA</sequence>
<dbReference type="InterPro" id="IPR012312">
    <property type="entry name" value="Hemerythrin-like"/>
</dbReference>
<comment type="caution">
    <text evidence="2">The sequence shown here is derived from an EMBL/GenBank/DDBJ whole genome shotgun (WGS) entry which is preliminary data.</text>
</comment>
<dbReference type="Gene3D" id="1.20.120.520">
    <property type="entry name" value="nmb1532 protein domain like"/>
    <property type="match status" value="1"/>
</dbReference>
<dbReference type="Pfam" id="PF01814">
    <property type="entry name" value="Hemerythrin"/>
    <property type="match status" value="1"/>
</dbReference>
<dbReference type="Proteomes" id="UP000309138">
    <property type="component" value="Unassembled WGS sequence"/>
</dbReference>
<evidence type="ECO:0000313" key="3">
    <source>
        <dbReference type="Proteomes" id="UP000309138"/>
    </source>
</evidence>
<evidence type="ECO:0000313" key="2">
    <source>
        <dbReference type="EMBL" id="TKD50435.1"/>
    </source>
</evidence>
<keyword evidence="3" id="KW-1185">Reference proteome</keyword>
<evidence type="ECO:0000259" key="1">
    <source>
        <dbReference type="Pfam" id="PF01814"/>
    </source>
</evidence>
<accession>A0A4U1L305</accession>
<protein>
    <submittedName>
        <fullName evidence="2">Hemerythrin domain-containing protein</fullName>
    </submittedName>
</protein>
<dbReference type="EMBL" id="SWKR01000002">
    <property type="protein sequence ID" value="TKD50435.1"/>
    <property type="molecule type" value="Genomic_DNA"/>
</dbReference>
<reference evidence="2 3" key="1">
    <citation type="submission" date="2019-04" db="EMBL/GenBank/DDBJ databases">
        <authorList>
            <person name="Yang Y."/>
            <person name="Wei D."/>
        </authorList>
    </citation>
    <scope>NUCLEOTIDE SEQUENCE [LARGE SCALE GENOMIC DNA]</scope>
    <source>
        <strain evidence="2 3">L-1-4w-11</strain>
    </source>
</reference>
<name>A0A4U1L305_9SPHN</name>
<feature type="domain" description="Hemerythrin-like" evidence="1">
    <location>
        <begin position="14"/>
        <end position="140"/>
    </location>
</feature>